<reference evidence="3 4" key="1">
    <citation type="submission" date="2023-10" db="EMBL/GenBank/DDBJ databases">
        <authorList>
            <person name="Botero Cardona J."/>
        </authorList>
    </citation>
    <scope>NUCLEOTIDE SEQUENCE [LARGE SCALE GENOMIC DNA]</scope>
    <source>
        <strain evidence="3 4">R-82641</strain>
    </source>
</reference>
<name>A0ABM9MRX4_9LACO</name>
<dbReference type="RefSeq" id="WP_053068969.1">
    <property type="nucleotide sequence ID" value="NZ_CAUZLY010000004.1"/>
</dbReference>
<feature type="domain" description="BppU N-terminal" evidence="2">
    <location>
        <begin position="8"/>
        <end position="145"/>
    </location>
</feature>
<dbReference type="InterPro" id="IPR018913">
    <property type="entry name" value="BppU_N"/>
</dbReference>
<comment type="caution">
    <text evidence="3">The sequence shown here is derived from an EMBL/GenBank/DDBJ whole genome shotgun (WGS) entry which is preliminary data.</text>
</comment>
<sequence length="367" mass="39987">MARTYAELNTNLNTNQSTLVDQLNGRQGDANREVFFQIKDGTSPFNLEGKTIALFAKDAQGVIKATSTINDQTGISVGRFSMIIPKEFYQASGAVEDAYIQISYSDKVISTIPVSFQVIANTMIVTQTQSQIFIDSVQSLIDDTNQRLSTTTTSLTSVENAVEALKVTIGNLNDQYNSDLFAKKANDNEFKGVNTFDQKIVAPNGLQGKADSATQADNATHANSADSAKNADVANSLNPANNQTVNDLTVNGNLKVNPRQKVYHAQVTLQPNLQVDLYRIGTLVKANFGGRGVTISPWSLFDGSIPVGFRPSFGTSIKFVIDANLHDMNLGEDGRIYNRWNDGNNSGGTYHDADGSDIWFTKDDYPE</sequence>
<evidence type="ECO:0000313" key="4">
    <source>
        <dbReference type="Proteomes" id="UP001314200"/>
    </source>
</evidence>
<evidence type="ECO:0000313" key="3">
    <source>
        <dbReference type="EMBL" id="CAK1235692.1"/>
    </source>
</evidence>
<evidence type="ECO:0000259" key="2">
    <source>
        <dbReference type="Pfam" id="PF10651"/>
    </source>
</evidence>
<feature type="region of interest" description="Disordered" evidence="1">
    <location>
        <begin position="207"/>
        <end position="246"/>
    </location>
</feature>
<dbReference type="Proteomes" id="UP001314200">
    <property type="component" value="Unassembled WGS sequence"/>
</dbReference>
<dbReference type="EMBL" id="CAUZLY010000004">
    <property type="protein sequence ID" value="CAK1235692.1"/>
    <property type="molecule type" value="Genomic_DNA"/>
</dbReference>
<organism evidence="3 4">
    <name type="scientific">Fructobacillus cardui</name>
    <dbReference type="NCBI Taxonomy" id="2893170"/>
    <lineage>
        <taxon>Bacteria</taxon>
        <taxon>Bacillati</taxon>
        <taxon>Bacillota</taxon>
        <taxon>Bacilli</taxon>
        <taxon>Lactobacillales</taxon>
        <taxon>Lactobacillaceae</taxon>
        <taxon>Fructobacillus</taxon>
    </lineage>
</organism>
<protein>
    <recommendedName>
        <fullName evidence="2">BppU N-terminal domain-containing protein</fullName>
    </recommendedName>
</protein>
<gene>
    <name evidence="3" type="ORF">R82641_BJNNKPBH_00516</name>
</gene>
<feature type="compositionally biased region" description="Polar residues" evidence="1">
    <location>
        <begin position="212"/>
        <end position="246"/>
    </location>
</feature>
<proteinExistence type="predicted"/>
<accession>A0ABM9MRX4</accession>
<dbReference type="Pfam" id="PF10651">
    <property type="entry name" value="BppU_N"/>
    <property type="match status" value="1"/>
</dbReference>
<evidence type="ECO:0000256" key="1">
    <source>
        <dbReference type="SAM" id="MobiDB-lite"/>
    </source>
</evidence>
<keyword evidence="4" id="KW-1185">Reference proteome</keyword>